<dbReference type="RefSeq" id="XP_022471718.1">
    <property type="nucleotide sequence ID" value="XM_022621713.1"/>
</dbReference>
<evidence type="ECO:0000313" key="2">
    <source>
        <dbReference type="Proteomes" id="UP000176998"/>
    </source>
</evidence>
<protein>
    <submittedName>
        <fullName evidence="1">Uncharacterized protein</fullName>
    </submittedName>
</protein>
<evidence type="ECO:0000313" key="1">
    <source>
        <dbReference type="EMBL" id="OHE94556.1"/>
    </source>
</evidence>
<organism evidence="1 2">
    <name type="scientific">Colletotrichum orchidophilum</name>
    <dbReference type="NCBI Taxonomy" id="1209926"/>
    <lineage>
        <taxon>Eukaryota</taxon>
        <taxon>Fungi</taxon>
        <taxon>Dikarya</taxon>
        <taxon>Ascomycota</taxon>
        <taxon>Pezizomycotina</taxon>
        <taxon>Sordariomycetes</taxon>
        <taxon>Hypocreomycetidae</taxon>
        <taxon>Glomerellales</taxon>
        <taxon>Glomerellaceae</taxon>
        <taxon>Colletotrichum</taxon>
    </lineage>
</organism>
<sequence>MMLVGHIALRWPQPQPQPQPQIPCSMLNEEEEEEQDSLLTYLHSHMGSNDVFQARWTRAERGAALGGCEMATGDRRSFAVDDRRKSGFRDPGSLNRIIPHIGPCPSLSFILPLPFRFEPGPGTIAPPPPAERGGY</sequence>
<accession>A0A1G4AZK8</accession>
<dbReference type="Proteomes" id="UP000176998">
    <property type="component" value="Unassembled WGS sequence"/>
</dbReference>
<dbReference type="AlphaFoldDB" id="A0A1G4AZK8"/>
<gene>
    <name evidence="1" type="ORF">CORC01_10084</name>
</gene>
<dbReference type="GeneID" id="34563223"/>
<dbReference type="EMBL" id="MJBS01000097">
    <property type="protein sequence ID" value="OHE94556.1"/>
    <property type="molecule type" value="Genomic_DNA"/>
</dbReference>
<reference evidence="1 2" key="1">
    <citation type="submission" date="2016-09" db="EMBL/GenBank/DDBJ databases">
        <authorList>
            <person name="Capua I."/>
            <person name="De Benedictis P."/>
            <person name="Joannis T."/>
            <person name="Lombin L.H."/>
            <person name="Cattoli G."/>
        </authorList>
    </citation>
    <scope>NUCLEOTIDE SEQUENCE [LARGE SCALE GENOMIC DNA]</scope>
    <source>
        <strain evidence="1 2">IMI 309357</strain>
    </source>
</reference>
<comment type="caution">
    <text evidence="1">The sequence shown here is derived from an EMBL/GenBank/DDBJ whole genome shotgun (WGS) entry which is preliminary data.</text>
</comment>
<proteinExistence type="predicted"/>
<name>A0A1G4AZK8_9PEZI</name>
<keyword evidence="2" id="KW-1185">Reference proteome</keyword>